<keyword evidence="3" id="KW-1185">Reference proteome</keyword>
<accession>A0ABW6WH59</accession>
<comment type="caution">
    <text evidence="2">The sequence shown here is derived from an EMBL/GenBank/DDBJ whole genome shotgun (WGS) entry which is preliminary data.</text>
</comment>
<evidence type="ECO:0000313" key="3">
    <source>
        <dbReference type="Proteomes" id="UP001602245"/>
    </source>
</evidence>
<dbReference type="Proteomes" id="UP001602245">
    <property type="component" value="Unassembled WGS sequence"/>
</dbReference>
<proteinExistence type="predicted"/>
<dbReference type="EMBL" id="JBIAZU010000004">
    <property type="protein sequence ID" value="MFF5292595.1"/>
    <property type="molecule type" value="Genomic_DNA"/>
</dbReference>
<reference evidence="2 3" key="1">
    <citation type="submission" date="2024-10" db="EMBL/GenBank/DDBJ databases">
        <title>The Natural Products Discovery Center: Release of the First 8490 Sequenced Strains for Exploring Actinobacteria Biosynthetic Diversity.</title>
        <authorList>
            <person name="Kalkreuter E."/>
            <person name="Kautsar S.A."/>
            <person name="Yang D."/>
            <person name="Bader C.D."/>
            <person name="Teijaro C.N."/>
            <person name="Fluegel L."/>
            <person name="Davis C.M."/>
            <person name="Simpson J.R."/>
            <person name="Lauterbach L."/>
            <person name="Steele A.D."/>
            <person name="Gui C."/>
            <person name="Meng S."/>
            <person name="Li G."/>
            <person name="Viehrig K."/>
            <person name="Ye F."/>
            <person name="Su P."/>
            <person name="Kiefer A.F."/>
            <person name="Nichols A."/>
            <person name="Cepeda A.J."/>
            <person name="Yan W."/>
            <person name="Fan B."/>
            <person name="Jiang Y."/>
            <person name="Adhikari A."/>
            <person name="Zheng C.-J."/>
            <person name="Schuster L."/>
            <person name="Cowan T.M."/>
            <person name="Smanski M.J."/>
            <person name="Chevrette M.G."/>
            <person name="De Carvalho L.P.S."/>
            <person name="Shen B."/>
        </authorList>
    </citation>
    <scope>NUCLEOTIDE SEQUENCE [LARGE SCALE GENOMIC DNA]</scope>
    <source>
        <strain evidence="2 3">NPDC000087</strain>
    </source>
</reference>
<evidence type="ECO:0000256" key="1">
    <source>
        <dbReference type="SAM" id="MobiDB-lite"/>
    </source>
</evidence>
<feature type="region of interest" description="Disordered" evidence="1">
    <location>
        <begin position="1"/>
        <end position="20"/>
    </location>
</feature>
<gene>
    <name evidence="2" type="ORF">ACFY35_24390</name>
</gene>
<dbReference type="Pfam" id="PF20199">
    <property type="entry name" value="RepSA"/>
    <property type="match status" value="1"/>
</dbReference>
<organism evidence="2 3">
    <name type="scientific">Paractinoplanes globisporus</name>
    <dbReference type="NCBI Taxonomy" id="113565"/>
    <lineage>
        <taxon>Bacteria</taxon>
        <taxon>Bacillati</taxon>
        <taxon>Actinomycetota</taxon>
        <taxon>Actinomycetes</taxon>
        <taxon>Micromonosporales</taxon>
        <taxon>Micromonosporaceae</taxon>
        <taxon>Paractinoplanes</taxon>
    </lineage>
</organism>
<dbReference type="InterPro" id="IPR046828">
    <property type="entry name" value="RepSA"/>
</dbReference>
<sequence>MTLSTLPVAPEPTRSGAAACAEPPTVPAWWRRSTDLRQQAVARAARPDYEAWLAHVKPASACTRPVRLVGTIATIEAATGRLLAERSTADMPDGVIYKPCGNRRESVCPSCSKLYQRDAYQIVRAGLVGGKGVPDEVAQHPAVFPTLTAPSFGEVHTRRVERHTCARRRDCDCRPEPCHARRRIAVCSHGVRLVCFARHAADDPRLGAPLCMDCYPYGTQAVWNLNAKELWRRTTIAVNRYMWRLCRERGIPYVPTISADGRIVKRPPVRMQFGCAAEMQRRGAVHLHAIIRLDGVDPADPTAIVPPPAGIDAHDLVAAIDHATATTGFVTAAHPARPGGWYIGWGDQILTKVITVAAEGDVTDGQIAAYLAKYATKSTEVTGHTSARLTKDTIDVYADPAGSHTERLVDACWQLADATWRCPAALCPHHDTCPACVERRAAVVKADPGRFERLRRWAHMLGFGGHFLTKSRRYSITFTMLRDNRVVFRRHQSAGPEATGTAQEPTTLIVNFLQFVGSGWRTNADAMLANTSAAMAREHQQAAREYLTTTAA</sequence>
<name>A0ABW6WH59_9ACTN</name>
<evidence type="ECO:0000313" key="2">
    <source>
        <dbReference type="EMBL" id="MFF5292595.1"/>
    </source>
</evidence>
<dbReference type="RefSeq" id="WP_157295976.1">
    <property type="nucleotide sequence ID" value="NZ_JBIAZU010000004.1"/>
</dbReference>
<protein>
    <submittedName>
        <fullName evidence="2">Replication initiator</fullName>
    </submittedName>
</protein>